<dbReference type="InterPro" id="IPR045480">
    <property type="entry name" value="fvmX1"/>
</dbReference>
<dbReference type="Pfam" id="PF19998">
    <property type="entry name" value="fvmX1"/>
    <property type="match status" value="1"/>
</dbReference>
<proteinExistence type="predicted"/>
<dbReference type="Proteomes" id="UP000198688">
    <property type="component" value="Chromosome I"/>
</dbReference>
<keyword evidence="3" id="KW-1185">Reference proteome</keyword>
<dbReference type="STRING" id="113562.SAMN04489716_3886"/>
<feature type="domain" description="FtsH ternary system" evidence="1">
    <location>
        <begin position="37"/>
        <end position="298"/>
    </location>
</feature>
<sequence length="306" mass="31129">MTAAGPIPGLATTSRWGETAAATTVQVLTWAAAPSGPPPLGTLRRVGDLVSVPAVGERLRALTRVTAARSGAGNPPLGDASAVGAGAVLLAASIGGRTRPDLSTRLAAALPAPRLDQAAATGWADALARHAVAGAALSAPDHGPDDLAGAWLDASPLTAVLLAPHPSGRQTAVRTALALARRPGGPGVLTHVLAGCHPDVAVLQWRGDVLLRLAAEHPGLVLDVYLAARNWHAAAWDARMASATRRIAASAAAGRPDADALRVVRFWAGLTARPVAALLARGRFPAALRDLYLLVRRHPAAGVSDL</sequence>
<dbReference type="EMBL" id="LT629758">
    <property type="protein sequence ID" value="SDT45750.1"/>
    <property type="molecule type" value="Genomic_DNA"/>
</dbReference>
<evidence type="ECO:0000313" key="3">
    <source>
        <dbReference type="Proteomes" id="UP000198688"/>
    </source>
</evidence>
<reference evidence="2 3" key="1">
    <citation type="submission" date="2016-10" db="EMBL/GenBank/DDBJ databases">
        <authorList>
            <person name="de Groot N.N."/>
        </authorList>
    </citation>
    <scope>NUCLEOTIDE SEQUENCE [LARGE SCALE GENOMIC DNA]</scope>
    <source>
        <strain evidence="2 3">DSM 43941</strain>
    </source>
</reference>
<gene>
    <name evidence="2" type="ORF">SAMN04489716_3886</name>
</gene>
<name>A0A1H2AIK7_9ACTN</name>
<evidence type="ECO:0000313" key="2">
    <source>
        <dbReference type="EMBL" id="SDT45750.1"/>
    </source>
</evidence>
<accession>A0A1H2AIK7</accession>
<dbReference type="AlphaFoldDB" id="A0A1H2AIK7"/>
<protein>
    <recommendedName>
        <fullName evidence="1">FtsH ternary system domain-containing protein</fullName>
    </recommendedName>
</protein>
<dbReference type="RefSeq" id="WP_092545934.1">
    <property type="nucleotide sequence ID" value="NZ_BOMJ01000115.1"/>
</dbReference>
<evidence type="ECO:0000259" key="1">
    <source>
        <dbReference type="Pfam" id="PF19998"/>
    </source>
</evidence>
<organism evidence="2 3">
    <name type="scientific">Actinoplanes derwentensis</name>
    <dbReference type="NCBI Taxonomy" id="113562"/>
    <lineage>
        <taxon>Bacteria</taxon>
        <taxon>Bacillati</taxon>
        <taxon>Actinomycetota</taxon>
        <taxon>Actinomycetes</taxon>
        <taxon>Micromonosporales</taxon>
        <taxon>Micromonosporaceae</taxon>
        <taxon>Actinoplanes</taxon>
    </lineage>
</organism>